<dbReference type="STRING" id="594679.SD28_03490"/>
<dbReference type="Gene3D" id="3.40.50.150">
    <property type="entry name" value="Vaccinia Virus protein VP39"/>
    <property type="match status" value="1"/>
</dbReference>
<reference evidence="13 14" key="1">
    <citation type="submission" date="2014-12" db="EMBL/GenBank/DDBJ databases">
        <title>Complete genome sequence of Francisella guanzhouensis strain 08HL01032 isolated from air-conditioning system in China.</title>
        <authorList>
            <person name="Svensson D."/>
            <person name="Ohrman C."/>
            <person name="Backman S."/>
            <person name="Karlsson E."/>
            <person name="Nilsson E."/>
            <person name="Bystrom M."/>
            <person name="Larkeryd A."/>
            <person name="Stenberg P."/>
            <person name="Scholtz H.C."/>
            <person name="Forsman M."/>
            <person name="Sjodin A."/>
        </authorList>
    </citation>
    <scope>NUCLEOTIDE SEQUENCE [LARGE SCALE GENOMIC DNA]</scope>
    <source>
        <strain evidence="13 14">08HL01032</strain>
    </source>
</reference>
<feature type="binding site" evidence="9 10">
    <location>
        <position position="378"/>
    </location>
    <ligand>
        <name>S-adenosyl-L-methionine</name>
        <dbReference type="ChEBI" id="CHEBI:59789"/>
    </ligand>
</feature>
<comment type="function">
    <text evidence="9">Catalyzes the formation of 5-methyl-uridine at position 1939 (m5U1939) in 23S rRNA.</text>
</comment>
<feature type="active site" evidence="11">
    <location>
        <position position="404"/>
    </location>
</feature>
<dbReference type="Pfam" id="PF01938">
    <property type="entry name" value="TRAM"/>
    <property type="match status" value="1"/>
</dbReference>
<feature type="binding site" evidence="9">
    <location>
        <position position="78"/>
    </location>
    <ligand>
        <name>[4Fe-4S] cluster</name>
        <dbReference type="ChEBI" id="CHEBI:49883"/>
    </ligand>
</feature>
<dbReference type="GO" id="GO:0070041">
    <property type="term" value="F:rRNA (uridine-C5-)-methyltransferase activity"/>
    <property type="evidence" value="ECO:0007669"/>
    <property type="project" value="UniProtKB-UniRule"/>
</dbReference>
<feature type="active site" description="Nucleophile" evidence="9 10">
    <location>
        <position position="404"/>
    </location>
</feature>
<dbReference type="KEGG" id="fgu:SD28_03490"/>
<dbReference type="GO" id="GO:0051539">
    <property type="term" value="F:4 iron, 4 sulfur cluster binding"/>
    <property type="evidence" value="ECO:0007669"/>
    <property type="project" value="UniProtKB-KW"/>
</dbReference>
<evidence type="ECO:0000256" key="7">
    <source>
        <dbReference type="ARBA" id="ARBA00023004"/>
    </source>
</evidence>
<dbReference type="Pfam" id="PF05958">
    <property type="entry name" value="tRNA_U5-meth_tr"/>
    <property type="match status" value="1"/>
</dbReference>
<evidence type="ECO:0000256" key="10">
    <source>
        <dbReference type="PROSITE-ProRule" id="PRU01024"/>
    </source>
</evidence>
<dbReference type="EMBL" id="CP010427">
    <property type="protein sequence ID" value="AJC48766.1"/>
    <property type="molecule type" value="Genomic_DNA"/>
</dbReference>
<evidence type="ECO:0000256" key="4">
    <source>
        <dbReference type="ARBA" id="ARBA00022679"/>
    </source>
</evidence>
<feature type="binding site" evidence="9 10">
    <location>
        <position position="308"/>
    </location>
    <ligand>
        <name>S-adenosyl-L-methionine</name>
        <dbReference type="ChEBI" id="CHEBI:59789"/>
    </ligand>
</feature>
<dbReference type="PROSITE" id="PS01231">
    <property type="entry name" value="TRMA_2"/>
    <property type="match status" value="1"/>
</dbReference>
<evidence type="ECO:0000256" key="8">
    <source>
        <dbReference type="ARBA" id="ARBA00023014"/>
    </source>
</evidence>
<evidence type="ECO:0000259" key="12">
    <source>
        <dbReference type="Pfam" id="PF01938"/>
    </source>
</evidence>
<dbReference type="PANTHER" id="PTHR11061">
    <property type="entry name" value="RNA M5U METHYLTRANSFERASE"/>
    <property type="match status" value="1"/>
</dbReference>
<evidence type="ECO:0000313" key="14">
    <source>
        <dbReference type="Proteomes" id="UP000031104"/>
    </source>
</evidence>
<keyword evidence="3 9" id="KW-0489">Methyltransferase</keyword>
<feature type="domain" description="TRAM" evidence="12">
    <location>
        <begin position="15"/>
        <end position="63"/>
    </location>
</feature>
<keyword evidence="8 9" id="KW-0411">Iron-sulfur</keyword>
<dbReference type="InterPro" id="IPR001566">
    <property type="entry name" value="23S_rRNA_MeTrfase_RlmD"/>
</dbReference>
<feature type="binding site" evidence="9">
    <location>
        <position position="168"/>
    </location>
    <ligand>
        <name>[4Fe-4S] cluster</name>
        <dbReference type="ChEBI" id="CHEBI:49883"/>
    </ligand>
</feature>
<dbReference type="NCBIfam" id="TIGR00479">
    <property type="entry name" value="rumA"/>
    <property type="match status" value="1"/>
</dbReference>
<dbReference type="EC" id="2.1.1.190" evidence="9"/>
<dbReference type="InterPro" id="IPR002792">
    <property type="entry name" value="TRAM_dom"/>
</dbReference>
<dbReference type="Proteomes" id="UP000031104">
    <property type="component" value="Chromosome"/>
</dbReference>
<keyword evidence="5 9" id="KW-0949">S-adenosyl-L-methionine</keyword>
<dbReference type="HAMAP" id="MF_01010">
    <property type="entry name" value="23SrRNA_methyltr_RlmD"/>
    <property type="match status" value="1"/>
</dbReference>
<dbReference type="Gene3D" id="2.40.50.140">
    <property type="entry name" value="Nucleic acid-binding proteins"/>
    <property type="match status" value="1"/>
</dbReference>
<dbReference type="RefSeq" id="WP_039124138.1">
    <property type="nucleotide sequence ID" value="NZ_CP010427.1"/>
</dbReference>
<dbReference type="InterPro" id="IPR030391">
    <property type="entry name" value="MeTrfase_TrmA_CS"/>
</dbReference>
<accession>A0A0A8E9B9</accession>
<feature type="binding site" evidence="9 10">
    <location>
        <position position="279"/>
    </location>
    <ligand>
        <name>S-adenosyl-L-methionine</name>
        <dbReference type="ChEBI" id="CHEBI:59789"/>
    </ligand>
</feature>
<dbReference type="GO" id="GO:0003723">
    <property type="term" value="F:RNA binding"/>
    <property type="evidence" value="ECO:0007669"/>
    <property type="project" value="InterPro"/>
</dbReference>
<name>A0A0A8E9B9_9GAMM</name>
<protein>
    <recommendedName>
        <fullName evidence="9">23S rRNA (uracil(1939)-C(5))-methyltransferase RlmD</fullName>
        <ecNumber evidence="9">2.1.1.190</ecNumber>
    </recommendedName>
    <alternativeName>
        <fullName evidence="9">23S rRNA(m5U1939)-methyltransferase</fullName>
    </alternativeName>
</protein>
<evidence type="ECO:0000256" key="2">
    <source>
        <dbReference type="ARBA" id="ARBA00022552"/>
    </source>
</evidence>
<keyword evidence="14" id="KW-1185">Reference proteome</keyword>
<evidence type="ECO:0000256" key="1">
    <source>
        <dbReference type="ARBA" id="ARBA00022485"/>
    </source>
</evidence>
<organism evidence="13 14">
    <name type="scientific">Allofrancisella guangzhouensis</name>
    <dbReference type="NCBI Taxonomy" id="594679"/>
    <lineage>
        <taxon>Bacteria</taxon>
        <taxon>Pseudomonadati</taxon>
        <taxon>Pseudomonadota</taxon>
        <taxon>Gammaproteobacteria</taxon>
        <taxon>Thiotrichales</taxon>
        <taxon>Francisellaceae</taxon>
        <taxon>Allofrancisella</taxon>
    </lineage>
</organism>
<comment type="similarity">
    <text evidence="9">Belongs to the class I-like SAM-binding methyltransferase superfamily. RNA M5U methyltransferase family. RlmD subfamily.</text>
</comment>
<dbReference type="HOGENOM" id="CLU_014689_8_2_6"/>
<feature type="binding site" evidence="9">
    <location>
        <position position="356"/>
    </location>
    <ligand>
        <name>S-adenosyl-L-methionine</name>
        <dbReference type="ChEBI" id="CHEBI:59789"/>
    </ligand>
</feature>
<dbReference type="InterPro" id="IPR030390">
    <property type="entry name" value="MeTrfase_TrmA_AS"/>
</dbReference>
<gene>
    <name evidence="9" type="primary">rlmD</name>
    <name evidence="13" type="ORF">SD28_03490</name>
</gene>
<keyword evidence="4 9" id="KW-0808">Transferase</keyword>
<feature type="binding site" evidence="9">
    <location>
        <position position="84"/>
    </location>
    <ligand>
        <name>[4Fe-4S] cluster</name>
        <dbReference type="ChEBI" id="CHEBI:49883"/>
    </ligand>
</feature>
<dbReference type="InterPro" id="IPR010280">
    <property type="entry name" value="U5_MeTrfase_fam"/>
</dbReference>
<dbReference type="GO" id="GO:0070475">
    <property type="term" value="P:rRNA base methylation"/>
    <property type="evidence" value="ECO:0007669"/>
    <property type="project" value="TreeGrafter"/>
</dbReference>
<feature type="binding site" evidence="9">
    <location>
        <position position="313"/>
    </location>
    <ligand>
        <name>S-adenosyl-L-methionine</name>
        <dbReference type="ChEBI" id="CHEBI:59789"/>
    </ligand>
</feature>
<dbReference type="CDD" id="cd02440">
    <property type="entry name" value="AdoMet_MTases"/>
    <property type="match status" value="1"/>
</dbReference>
<dbReference type="PANTHER" id="PTHR11061:SF49">
    <property type="entry name" value="23S RRNA (URACIL(1939)-C(5))-METHYLTRANSFERASE RLMD"/>
    <property type="match status" value="1"/>
</dbReference>
<dbReference type="FunFam" id="2.40.50.140:FF:000097">
    <property type="entry name" value="23S rRNA (uracil(1939)-C(5))-methyltransferase RlmD"/>
    <property type="match status" value="1"/>
</dbReference>
<dbReference type="AlphaFoldDB" id="A0A0A8E9B9"/>
<proteinExistence type="inferred from homology"/>
<keyword evidence="2 9" id="KW-0698">rRNA processing</keyword>
<keyword evidence="7 9" id="KW-0408">Iron</keyword>
<dbReference type="PROSITE" id="PS01230">
    <property type="entry name" value="TRMA_1"/>
    <property type="match status" value="1"/>
</dbReference>
<evidence type="ECO:0000256" key="5">
    <source>
        <dbReference type="ARBA" id="ARBA00022691"/>
    </source>
</evidence>
<evidence type="ECO:0000256" key="9">
    <source>
        <dbReference type="HAMAP-Rule" id="MF_01010"/>
    </source>
</evidence>
<dbReference type="PROSITE" id="PS51687">
    <property type="entry name" value="SAM_MT_RNA_M5U"/>
    <property type="match status" value="1"/>
</dbReference>
<evidence type="ECO:0000256" key="11">
    <source>
        <dbReference type="PROSITE-ProRule" id="PRU10015"/>
    </source>
</evidence>
<comment type="catalytic activity">
    <reaction evidence="9">
        <text>uridine(1939) in 23S rRNA + S-adenosyl-L-methionine = 5-methyluridine(1939) in 23S rRNA + S-adenosyl-L-homocysteine + H(+)</text>
        <dbReference type="Rhea" id="RHEA:42908"/>
        <dbReference type="Rhea" id="RHEA-COMP:10278"/>
        <dbReference type="Rhea" id="RHEA-COMP:10279"/>
        <dbReference type="ChEBI" id="CHEBI:15378"/>
        <dbReference type="ChEBI" id="CHEBI:57856"/>
        <dbReference type="ChEBI" id="CHEBI:59789"/>
        <dbReference type="ChEBI" id="CHEBI:65315"/>
        <dbReference type="ChEBI" id="CHEBI:74447"/>
        <dbReference type="EC" id="2.1.1.190"/>
    </reaction>
</comment>
<evidence type="ECO:0000313" key="13">
    <source>
        <dbReference type="EMBL" id="AJC48766.1"/>
    </source>
</evidence>
<feature type="binding site" evidence="9">
    <location>
        <position position="87"/>
    </location>
    <ligand>
        <name>[4Fe-4S] cluster</name>
        <dbReference type="ChEBI" id="CHEBI:49883"/>
    </ligand>
</feature>
<dbReference type="InterPro" id="IPR029063">
    <property type="entry name" value="SAM-dependent_MTases_sf"/>
</dbReference>
<dbReference type="OrthoDB" id="9804590at2"/>
<dbReference type="SUPFAM" id="SSF50249">
    <property type="entry name" value="Nucleic acid-binding proteins"/>
    <property type="match status" value="1"/>
</dbReference>
<dbReference type="NCBIfam" id="NF009639">
    <property type="entry name" value="PRK13168.1"/>
    <property type="match status" value="1"/>
</dbReference>
<keyword evidence="6 9" id="KW-0479">Metal-binding</keyword>
<evidence type="ECO:0000256" key="3">
    <source>
        <dbReference type="ARBA" id="ARBA00022603"/>
    </source>
</evidence>
<sequence>MGRSRKNNLKDGIFEAEIIALSHDGRGIAKVDGKTTFIPFTLPTEIVKFEYTFSKAKFDEARVIEFVKRSPDRIAPKCEYFENCGGCNLQHMSSLAQIEHKQNTLLNQLKYIGQGVIPENILPPLQTDNTEGYRNKARLGVRYVNKKNKVLVGFRERNGKFLAEIDKCIVLNPVIGEKIAYIASFIESLSIYQQIAQLEVAIDDYRTAIIFRHLEPFTPEDVEKLKEFGGENNYWVYLQSKGPDTIFRLYPEKSQTPTQLCYQPADDVKINFEPNDFTQVNSDINRKMIKRVITLLDISKDDSIIDLFCGLGNFTLPLSQYAKAVIGVEGEHAMVQRATHTANNNNISNVKFYVANLFESFEDKEWFNSFEYNKMLLDPPRAGALEVCQNIEKFGVQKIVYVSCDTATLARDAGILVNQKGYKLVHAGVMDMFPHTMHVESIAVFEKAF</sequence>
<dbReference type="GO" id="GO:0005506">
    <property type="term" value="F:iron ion binding"/>
    <property type="evidence" value="ECO:0007669"/>
    <property type="project" value="UniProtKB-UniRule"/>
</dbReference>
<dbReference type="Gene3D" id="2.40.50.1070">
    <property type="match status" value="1"/>
</dbReference>
<feature type="binding site" evidence="9 10">
    <location>
        <position position="329"/>
    </location>
    <ligand>
        <name>S-adenosyl-L-methionine</name>
        <dbReference type="ChEBI" id="CHEBI:59789"/>
    </ligand>
</feature>
<dbReference type="SUPFAM" id="SSF53335">
    <property type="entry name" value="S-adenosyl-L-methionine-dependent methyltransferases"/>
    <property type="match status" value="1"/>
</dbReference>
<dbReference type="InterPro" id="IPR012340">
    <property type="entry name" value="NA-bd_OB-fold"/>
</dbReference>
<keyword evidence="1 9" id="KW-0004">4Fe-4S</keyword>
<evidence type="ECO:0000256" key="6">
    <source>
        <dbReference type="ARBA" id="ARBA00022723"/>
    </source>
</evidence>